<dbReference type="InterPro" id="IPR036291">
    <property type="entry name" value="NAD(P)-bd_dom_sf"/>
</dbReference>
<comment type="similarity">
    <text evidence="1">Belongs to the short-chain dehydrogenases/reductases (SDR) family.</text>
</comment>
<dbReference type="CDD" id="cd05233">
    <property type="entry name" value="SDR_c"/>
    <property type="match status" value="1"/>
</dbReference>
<sequence>MNSTRTSDRKTAIITGSTSDIGSDIARRLVHEGYRVILTSRPSKRLEDLEKDLNHRHLGSAVTMPCDLNDLDAVNRLTTAIVKQFRRIDLFIHAAGVYHDYDKAFYNIPFEKYSSSTIIETINVGMLAPMLLLQTISKQISSGGKIVFISGTFDSASGWLPYYVSKKALEDLAVGLTQELKSKGVRVNCISPGDTITSSYKRFFPQYANEKHAI</sequence>
<dbReference type="Gene3D" id="3.40.50.720">
    <property type="entry name" value="NAD(P)-binding Rossmann-like Domain"/>
    <property type="match status" value="1"/>
</dbReference>
<accession>A0A955RSC6</accession>
<gene>
    <name evidence="3" type="ORF">KC614_04000</name>
</gene>
<evidence type="ECO:0000313" key="3">
    <source>
        <dbReference type="EMBL" id="MCA9392337.1"/>
    </source>
</evidence>
<feature type="non-terminal residue" evidence="3">
    <location>
        <position position="214"/>
    </location>
</feature>
<dbReference type="GO" id="GO:0006633">
    <property type="term" value="P:fatty acid biosynthetic process"/>
    <property type="evidence" value="ECO:0007669"/>
    <property type="project" value="TreeGrafter"/>
</dbReference>
<dbReference type="InterPro" id="IPR002347">
    <property type="entry name" value="SDR_fam"/>
</dbReference>
<dbReference type="AlphaFoldDB" id="A0A955RSC6"/>
<dbReference type="PRINTS" id="PR00081">
    <property type="entry name" value="GDHRDH"/>
</dbReference>
<dbReference type="PANTHER" id="PTHR42760:SF133">
    <property type="entry name" value="3-OXOACYL-[ACYL-CARRIER-PROTEIN] REDUCTASE"/>
    <property type="match status" value="1"/>
</dbReference>
<keyword evidence="2" id="KW-0560">Oxidoreductase</keyword>
<reference evidence="3" key="2">
    <citation type="journal article" date="2021" name="Microbiome">
        <title>Successional dynamics and alternative stable states in a saline activated sludge microbial community over 9 years.</title>
        <authorList>
            <person name="Wang Y."/>
            <person name="Ye J."/>
            <person name="Ju F."/>
            <person name="Liu L."/>
            <person name="Boyd J.A."/>
            <person name="Deng Y."/>
            <person name="Parks D.H."/>
            <person name="Jiang X."/>
            <person name="Yin X."/>
            <person name="Woodcroft B.J."/>
            <person name="Tyson G.W."/>
            <person name="Hugenholtz P."/>
            <person name="Polz M.F."/>
            <person name="Zhang T."/>
        </authorList>
    </citation>
    <scope>NUCLEOTIDE SEQUENCE</scope>
    <source>
        <strain evidence="3">HKST-UBA03</strain>
    </source>
</reference>
<dbReference type="Proteomes" id="UP000751518">
    <property type="component" value="Unassembled WGS sequence"/>
</dbReference>
<name>A0A955RSC6_UNCKA</name>
<protein>
    <submittedName>
        <fullName evidence="3">SDR family oxidoreductase</fullName>
    </submittedName>
</protein>
<dbReference type="Pfam" id="PF00106">
    <property type="entry name" value="adh_short"/>
    <property type="match status" value="1"/>
</dbReference>
<dbReference type="GO" id="GO:0048038">
    <property type="term" value="F:quinone binding"/>
    <property type="evidence" value="ECO:0007669"/>
    <property type="project" value="TreeGrafter"/>
</dbReference>
<dbReference type="EMBL" id="JAGQKZ010000041">
    <property type="protein sequence ID" value="MCA9392337.1"/>
    <property type="molecule type" value="Genomic_DNA"/>
</dbReference>
<evidence type="ECO:0000256" key="2">
    <source>
        <dbReference type="ARBA" id="ARBA00023002"/>
    </source>
</evidence>
<organism evidence="3 4">
    <name type="scientific">candidate division WWE3 bacterium</name>
    <dbReference type="NCBI Taxonomy" id="2053526"/>
    <lineage>
        <taxon>Bacteria</taxon>
        <taxon>Katanobacteria</taxon>
    </lineage>
</organism>
<proteinExistence type="inferred from homology"/>
<dbReference type="GO" id="GO:0016616">
    <property type="term" value="F:oxidoreductase activity, acting on the CH-OH group of donors, NAD or NADP as acceptor"/>
    <property type="evidence" value="ECO:0007669"/>
    <property type="project" value="TreeGrafter"/>
</dbReference>
<evidence type="ECO:0000256" key="1">
    <source>
        <dbReference type="ARBA" id="ARBA00006484"/>
    </source>
</evidence>
<reference evidence="3" key="1">
    <citation type="submission" date="2020-04" db="EMBL/GenBank/DDBJ databases">
        <authorList>
            <person name="Zhang T."/>
        </authorList>
    </citation>
    <scope>NUCLEOTIDE SEQUENCE</scope>
    <source>
        <strain evidence="3">HKST-UBA03</strain>
    </source>
</reference>
<dbReference type="PANTHER" id="PTHR42760">
    <property type="entry name" value="SHORT-CHAIN DEHYDROGENASES/REDUCTASES FAMILY MEMBER"/>
    <property type="match status" value="1"/>
</dbReference>
<evidence type="ECO:0000313" key="4">
    <source>
        <dbReference type="Proteomes" id="UP000751518"/>
    </source>
</evidence>
<comment type="caution">
    <text evidence="3">The sequence shown here is derived from an EMBL/GenBank/DDBJ whole genome shotgun (WGS) entry which is preliminary data.</text>
</comment>
<dbReference type="SUPFAM" id="SSF51735">
    <property type="entry name" value="NAD(P)-binding Rossmann-fold domains"/>
    <property type="match status" value="1"/>
</dbReference>